<gene>
    <name evidence="3" type="ORF">JN00_0091</name>
</gene>
<proteinExistence type="predicted"/>
<dbReference type="InterPro" id="IPR025420">
    <property type="entry name" value="DUF4143"/>
</dbReference>
<evidence type="ECO:0000259" key="1">
    <source>
        <dbReference type="Pfam" id="PF13173"/>
    </source>
</evidence>
<evidence type="ECO:0000259" key="2">
    <source>
        <dbReference type="Pfam" id="PF13635"/>
    </source>
</evidence>
<organism evidence="3 4">
    <name type="scientific">Metamycoplasma subdolum</name>
    <dbReference type="NCBI Taxonomy" id="92407"/>
    <lineage>
        <taxon>Bacteria</taxon>
        <taxon>Bacillati</taxon>
        <taxon>Mycoplasmatota</taxon>
        <taxon>Mycoplasmoidales</taxon>
        <taxon>Metamycoplasmataceae</taxon>
        <taxon>Metamycoplasma</taxon>
    </lineage>
</organism>
<dbReference type="RefSeq" id="WP_121940587.1">
    <property type="nucleotide sequence ID" value="NZ_CP137846.1"/>
</dbReference>
<dbReference type="Pfam" id="PF13173">
    <property type="entry name" value="AAA_14"/>
    <property type="match status" value="1"/>
</dbReference>
<dbReference type="Pfam" id="PF13635">
    <property type="entry name" value="DUF4143"/>
    <property type="match status" value="1"/>
</dbReference>
<name>A0A3M0A9G6_9BACT</name>
<dbReference type="SUPFAM" id="SSF52540">
    <property type="entry name" value="P-loop containing nucleoside triphosphate hydrolases"/>
    <property type="match status" value="1"/>
</dbReference>
<feature type="domain" description="AAA" evidence="1">
    <location>
        <begin position="23"/>
        <end position="135"/>
    </location>
</feature>
<dbReference type="EMBL" id="REFI01000005">
    <property type="protein sequence ID" value="RMA79045.1"/>
    <property type="molecule type" value="Genomic_DNA"/>
</dbReference>
<dbReference type="AlphaFoldDB" id="A0A3M0A9G6"/>
<dbReference type="InterPro" id="IPR027417">
    <property type="entry name" value="P-loop_NTPase"/>
</dbReference>
<sequence>MKKYYKRILDDVIEDELKLVGGVLIEGPKYCGKTETSKLLSKTHIFLNDIDKKNYYEELIKTKPSLLFKGETPILLDEFQDYPILFDGVRFEIDQRNQKGLFILTGSSVLKDNLVKHSGVGRMSRIRMRPLSLFESEHSKGLISFKSIFDDAKNSFVNASSELKLDGVIERICVGGWPSNIDLDVELALKANLRYIDQTIKSDINRIDGVVKNPTKVRKMLQSFARNIQTPTSISTIANDVNQSNGSDLSTKTISNYINALEKIFIIENTEAWTPNIRSKTIIRTSEKLGFVDPSIAIAIKGLNPKSLLNDFNYLGFLFESLVIRDLKIYAESINGQIYYYRDKQNLECDAVFVLNDGRYGLIEIKMGLGHIEEATNTLLKLKDKLKNGEKNKPSFLMIITAEGESFITKDGILVVPIGLLRN</sequence>
<evidence type="ECO:0008006" key="5">
    <source>
        <dbReference type="Google" id="ProtNLM"/>
    </source>
</evidence>
<dbReference type="PANTHER" id="PTHR43566">
    <property type="entry name" value="CONSERVED PROTEIN"/>
    <property type="match status" value="1"/>
</dbReference>
<accession>A0A3M0A9G6</accession>
<feature type="domain" description="DUF4143" evidence="2">
    <location>
        <begin position="202"/>
        <end position="367"/>
    </location>
</feature>
<reference evidence="3 4" key="1">
    <citation type="submission" date="2018-10" db="EMBL/GenBank/DDBJ databases">
        <title>Genomic Encyclopedia of Archaeal and Bacterial Type Strains, Phase II (KMG-II): from individual species to whole genera.</title>
        <authorList>
            <person name="Goeker M."/>
        </authorList>
    </citation>
    <scope>NUCLEOTIDE SEQUENCE [LARGE SCALE GENOMIC DNA]</scope>
    <source>
        <strain evidence="3 4">ATCC 29870</strain>
    </source>
</reference>
<dbReference type="InterPro" id="IPR041682">
    <property type="entry name" value="AAA_14"/>
</dbReference>
<keyword evidence="4" id="KW-1185">Reference proteome</keyword>
<dbReference type="OrthoDB" id="128089at2"/>
<dbReference type="PANTHER" id="PTHR43566:SF2">
    <property type="entry name" value="DUF4143 DOMAIN-CONTAINING PROTEIN"/>
    <property type="match status" value="1"/>
</dbReference>
<evidence type="ECO:0000313" key="3">
    <source>
        <dbReference type="EMBL" id="RMA79045.1"/>
    </source>
</evidence>
<evidence type="ECO:0000313" key="4">
    <source>
        <dbReference type="Proteomes" id="UP000267246"/>
    </source>
</evidence>
<comment type="caution">
    <text evidence="3">The sequence shown here is derived from an EMBL/GenBank/DDBJ whole genome shotgun (WGS) entry which is preliminary data.</text>
</comment>
<protein>
    <recommendedName>
        <fullName evidence="5">AAA+ superfamily ATPase</fullName>
    </recommendedName>
</protein>
<dbReference type="Proteomes" id="UP000267246">
    <property type="component" value="Unassembled WGS sequence"/>
</dbReference>